<feature type="compositionally biased region" description="Polar residues" evidence="4">
    <location>
        <begin position="572"/>
        <end position="597"/>
    </location>
</feature>
<keyword evidence="2" id="KW-0677">Repeat</keyword>
<feature type="repeat" description="WD" evidence="3">
    <location>
        <begin position="407"/>
        <end position="441"/>
    </location>
</feature>
<name>A0A803LWP1_CHEQI</name>
<dbReference type="InterPro" id="IPR040324">
    <property type="entry name" value="WDR44/Dgr2"/>
</dbReference>
<dbReference type="InterPro" id="IPR015943">
    <property type="entry name" value="WD40/YVTN_repeat-like_dom_sf"/>
</dbReference>
<keyword evidence="6" id="KW-1185">Reference proteome</keyword>
<evidence type="ECO:0000256" key="4">
    <source>
        <dbReference type="SAM" id="MobiDB-lite"/>
    </source>
</evidence>
<dbReference type="PANTHER" id="PTHR14221">
    <property type="entry name" value="WD REPEAT DOMAIN 44"/>
    <property type="match status" value="1"/>
</dbReference>
<dbReference type="AlphaFoldDB" id="A0A803LWP1"/>
<dbReference type="OMA" id="NHISDER"/>
<evidence type="ECO:0000256" key="2">
    <source>
        <dbReference type="ARBA" id="ARBA00022737"/>
    </source>
</evidence>
<feature type="region of interest" description="Disordered" evidence="4">
    <location>
        <begin position="572"/>
        <end position="607"/>
    </location>
</feature>
<evidence type="ECO:0000256" key="3">
    <source>
        <dbReference type="PROSITE-ProRule" id="PRU00221"/>
    </source>
</evidence>
<evidence type="ECO:0000313" key="6">
    <source>
        <dbReference type="Proteomes" id="UP000596660"/>
    </source>
</evidence>
<organism evidence="5 6">
    <name type="scientific">Chenopodium quinoa</name>
    <name type="common">Quinoa</name>
    <dbReference type="NCBI Taxonomy" id="63459"/>
    <lineage>
        <taxon>Eukaryota</taxon>
        <taxon>Viridiplantae</taxon>
        <taxon>Streptophyta</taxon>
        <taxon>Embryophyta</taxon>
        <taxon>Tracheophyta</taxon>
        <taxon>Spermatophyta</taxon>
        <taxon>Magnoliopsida</taxon>
        <taxon>eudicotyledons</taxon>
        <taxon>Gunneridae</taxon>
        <taxon>Pentapetalae</taxon>
        <taxon>Caryophyllales</taxon>
        <taxon>Chenopodiaceae</taxon>
        <taxon>Chenopodioideae</taxon>
        <taxon>Atripliceae</taxon>
        <taxon>Chenopodium</taxon>
    </lineage>
</organism>
<protein>
    <submittedName>
        <fullName evidence="5">Uncharacterized protein</fullName>
    </submittedName>
</protein>
<keyword evidence="1 3" id="KW-0853">WD repeat</keyword>
<dbReference type="SMART" id="SM00320">
    <property type="entry name" value="WD40"/>
    <property type="match status" value="5"/>
</dbReference>
<reference evidence="5" key="2">
    <citation type="submission" date="2021-03" db="UniProtKB">
        <authorList>
            <consortium name="EnsemblPlants"/>
        </authorList>
    </citation>
    <scope>IDENTIFICATION</scope>
</reference>
<dbReference type="Gene3D" id="2.130.10.10">
    <property type="entry name" value="YVTN repeat-like/Quinoprotein amine dehydrogenase"/>
    <property type="match status" value="2"/>
</dbReference>
<sequence length="673" mass="75463">MVNACVEHDDFFDALEEISSESSCVSGSDCSESCASEIHQASNNSFSSLHYDFWSGNPKSIDERRDDFIRTTGFVLDRCQTAREGPDDTCVITAKTDRTAGANKHDKGKGLACRNHEAVNEEDQDVLCRIRCLEDGREFESEETDDEGMPRKLHEVGSSSCYTTDEFQETYGSSNLVEDFMTAESSKGCNKVFKRKLQCKEGCLKRFSFKAANMFNKDKEKNEVFHNRELFGSRSQRIHVHSHKKWSKELSSMYHMQEFSAHKGSILCMKFSLDGQYLATGGEYGALNVWKIVEEGWMTVSDHLNFSIASAGLKFSVNGIPKLACFMKCKEDGNVKNKLKKCADSASNGIMVPRKVFRILEKPWHEFRGHEGEIPDISWSKNGHLLSSSVDKTVRLWKMGYSRCLKVFHHNDFVTCAQFNPANNNYFISGSIDGKVRIWDVLRCQVVDWIDMKEIVTAVCYRPDGKFSPTDPSEVVVSSNDSLVRILRGADTICKLRGCVPLMDRRSKVFASFTADGKHVISATDDANAYIWNHISDERTANSKPKNIWSSESFSSPNALIAVPWHGFTSNSDISSPTTRQPSTPRHNQKSSVSRANYCSVKKDKGSSTPAIGDIDYEFLRNVCERILSGSHMWGLVIVTGVKGDVKILQSPGAALLDSPLDCWKPDAPENHE</sequence>
<dbReference type="Gramene" id="AUR62019892-RA">
    <property type="protein sequence ID" value="AUR62019892-RA:cds"/>
    <property type="gene ID" value="AUR62019892"/>
</dbReference>
<feature type="repeat" description="WD" evidence="3">
    <location>
        <begin position="259"/>
        <end position="292"/>
    </location>
</feature>
<dbReference type="PROSITE" id="PS50294">
    <property type="entry name" value="WD_REPEATS_REGION"/>
    <property type="match status" value="3"/>
</dbReference>
<dbReference type="Pfam" id="PF00400">
    <property type="entry name" value="WD40"/>
    <property type="match status" value="3"/>
</dbReference>
<dbReference type="InterPro" id="IPR001680">
    <property type="entry name" value="WD40_rpt"/>
</dbReference>
<dbReference type="Proteomes" id="UP000596660">
    <property type="component" value="Unplaced"/>
</dbReference>
<dbReference type="PRINTS" id="PR00320">
    <property type="entry name" value="GPROTEINBRPT"/>
</dbReference>
<dbReference type="SUPFAM" id="SSF50978">
    <property type="entry name" value="WD40 repeat-like"/>
    <property type="match status" value="1"/>
</dbReference>
<dbReference type="InterPro" id="IPR036322">
    <property type="entry name" value="WD40_repeat_dom_sf"/>
</dbReference>
<reference evidence="5" key="1">
    <citation type="journal article" date="2017" name="Nature">
        <title>The genome of Chenopodium quinoa.</title>
        <authorList>
            <person name="Jarvis D.E."/>
            <person name="Ho Y.S."/>
            <person name="Lightfoot D.J."/>
            <person name="Schmoeckel S.M."/>
            <person name="Li B."/>
            <person name="Borm T.J.A."/>
            <person name="Ohyanagi H."/>
            <person name="Mineta K."/>
            <person name="Michell C.T."/>
            <person name="Saber N."/>
            <person name="Kharbatia N.M."/>
            <person name="Rupper R.R."/>
            <person name="Sharp A.R."/>
            <person name="Dally N."/>
            <person name="Boughton B.A."/>
            <person name="Woo Y.H."/>
            <person name="Gao G."/>
            <person name="Schijlen E.G.W.M."/>
            <person name="Guo X."/>
            <person name="Momin A.A."/>
            <person name="Negrao S."/>
            <person name="Al-Babili S."/>
            <person name="Gehring C."/>
            <person name="Roessner U."/>
            <person name="Jung C."/>
            <person name="Murphy K."/>
            <person name="Arold S.T."/>
            <person name="Gojobori T."/>
            <person name="van der Linden C.G."/>
            <person name="van Loo E.N."/>
            <person name="Jellen E.N."/>
            <person name="Maughan P.J."/>
            <person name="Tester M."/>
        </authorList>
    </citation>
    <scope>NUCLEOTIDE SEQUENCE [LARGE SCALE GENOMIC DNA]</scope>
    <source>
        <strain evidence="5">cv. PI 614886</strain>
    </source>
</reference>
<accession>A0A803LWP1</accession>
<dbReference type="InterPro" id="IPR020472">
    <property type="entry name" value="WD40_PAC1"/>
</dbReference>
<proteinExistence type="predicted"/>
<evidence type="ECO:0000313" key="5">
    <source>
        <dbReference type="EnsemblPlants" id="AUR62019892-RA:cds"/>
    </source>
</evidence>
<evidence type="ECO:0000256" key="1">
    <source>
        <dbReference type="ARBA" id="ARBA00022574"/>
    </source>
</evidence>
<dbReference type="PROSITE" id="PS50082">
    <property type="entry name" value="WD_REPEATS_2"/>
    <property type="match status" value="3"/>
</dbReference>
<feature type="repeat" description="WD" evidence="3">
    <location>
        <begin position="367"/>
        <end position="407"/>
    </location>
</feature>
<dbReference type="EnsemblPlants" id="AUR62019892-RA">
    <property type="protein sequence ID" value="AUR62019892-RA:cds"/>
    <property type="gene ID" value="AUR62019892"/>
</dbReference>
<dbReference type="PANTHER" id="PTHR14221:SF57">
    <property type="entry name" value="TRANSDUCIN_WD40 REPEAT-LIKE SUPERFAMILY PROTEIN"/>
    <property type="match status" value="1"/>
</dbReference>